<proteinExistence type="predicted"/>
<evidence type="ECO:0000313" key="2">
    <source>
        <dbReference type="EMBL" id="MFD1531465.1"/>
    </source>
</evidence>
<dbReference type="Pfam" id="PF02515">
    <property type="entry name" value="CoA_transf_3"/>
    <property type="match status" value="1"/>
</dbReference>
<protein>
    <submittedName>
        <fullName evidence="2">CaiB/BaiF CoA-transferase family protein</fullName>
    </submittedName>
</protein>
<dbReference type="InterPro" id="IPR003673">
    <property type="entry name" value="CoA-Trfase_fam_III"/>
</dbReference>
<comment type="caution">
    <text evidence="2">The sequence shown here is derived from an EMBL/GenBank/DDBJ whole genome shotgun (WGS) entry which is preliminary data.</text>
</comment>
<evidence type="ECO:0000313" key="3">
    <source>
        <dbReference type="Proteomes" id="UP001597145"/>
    </source>
</evidence>
<dbReference type="EMBL" id="JBHUCP010000012">
    <property type="protein sequence ID" value="MFD1531465.1"/>
    <property type="molecule type" value="Genomic_DNA"/>
</dbReference>
<keyword evidence="3" id="KW-1185">Reference proteome</keyword>
<dbReference type="Gene3D" id="3.30.1540.10">
    <property type="entry name" value="formyl-coa transferase, domain 3"/>
    <property type="match status" value="1"/>
</dbReference>
<dbReference type="Gene3D" id="3.40.50.10540">
    <property type="entry name" value="Crotonobetainyl-coa:carnitine coa-transferase, domain 1"/>
    <property type="match status" value="1"/>
</dbReference>
<evidence type="ECO:0000256" key="1">
    <source>
        <dbReference type="SAM" id="MobiDB-lite"/>
    </source>
</evidence>
<dbReference type="InterPro" id="IPR050509">
    <property type="entry name" value="CoA-transferase_III"/>
</dbReference>
<sequence>MTGPLAGVRVLELGGIGPGPFATLQLAGMGADVVRVDRVGDVGGPDAGPVPLAAGKRSVAVDLRAPGGAEAALALVERADVLVEGFRPGVAERLGLGPGACHARNPALVYGRMTGWGQHGPWAQSAGHDINYIALTGALHAIGRADGPPVVPLCLVGDLGGGGMYLVAGVLAALHEARATGRGQVVDAAIVDGVAALMGPIYEMAAAGEWVDRRGSNQLDSGRPWYDVYPARDGRYLAVGAIEDRFYARFAELLGLSPEEADRTDPGCWPALRERIAARFAAHDRAHWEAVFAGTDACVSPVLAMGEAPAHPHVAARGTLGPAGTAPAPRFDAHPPASPRPGPRAGEHTTQVLADWGGDVALDGLLDAGALAQWTPAVSPSGRPT</sequence>
<dbReference type="InterPro" id="IPR023606">
    <property type="entry name" value="CoA-Trfase_III_dom_1_sf"/>
</dbReference>
<dbReference type="RefSeq" id="WP_343978884.1">
    <property type="nucleotide sequence ID" value="NZ_BAAAJG010000010.1"/>
</dbReference>
<dbReference type="PANTHER" id="PTHR48228">
    <property type="entry name" value="SUCCINYL-COA--D-CITRAMALATE COA-TRANSFERASE"/>
    <property type="match status" value="1"/>
</dbReference>
<gene>
    <name evidence="2" type="ORF">ACFSCY_18670</name>
</gene>
<name>A0ABW4FLI8_9PSEU</name>
<dbReference type="InterPro" id="IPR044855">
    <property type="entry name" value="CoA-Trfase_III_dom3_sf"/>
</dbReference>
<dbReference type="PANTHER" id="PTHR48228:SF5">
    <property type="entry name" value="ALPHA-METHYLACYL-COA RACEMASE"/>
    <property type="match status" value="1"/>
</dbReference>
<accession>A0ABW4FLI8</accession>
<feature type="region of interest" description="Disordered" evidence="1">
    <location>
        <begin position="316"/>
        <end position="352"/>
    </location>
</feature>
<dbReference type="Proteomes" id="UP001597145">
    <property type="component" value="Unassembled WGS sequence"/>
</dbReference>
<organism evidence="2 3">
    <name type="scientific">Pseudonocardia aurantiaca</name>
    <dbReference type="NCBI Taxonomy" id="75290"/>
    <lineage>
        <taxon>Bacteria</taxon>
        <taxon>Bacillati</taxon>
        <taxon>Actinomycetota</taxon>
        <taxon>Actinomycetes</taxon>
        <taxon>Pseudonocardiales</taxon>
        <taxon>Pseudonocardiaceae</taxon>
        <taxon>Pseudonocardia</taxon>
    </lineage>
</organism>
<dbReference type="SUPFAM" id="SSF89796">
    <property type="entry name" value="CoA-transferase family III (CaiB/BaiF)"/>
    <property type="match status" value="1"/>
</dbReference>
<reference evidence="3" key="1">
    <citation type="journal article" date="2019" name="Int. J. Syst. Evol. Microbiol.">
        <title>The Global Catalogue of Microorganisms (GCM) 10K type strain sequencing project: providing services to taxonomists for standard genome sequencing and annotation.</title>
        <authorList>
            <consortium name="The Broad Institute Genomics Platform"/>
            <consortium name="The Broad Institute Genome Sequencing Center for Infectious Disease"/>
            <person name="Wu L."/>
            <person name="Ma J."/>
        </authorList>
    </citation>
    <scope>NUCLEOTIDE SEQUENCE [LARGE SCALE GENOMIC DNA]</scope>
    <source>
        <strain evidence="3">JCM 12165</strain>
    </source>
</reference>